<dbReference type="EMBL" id="PVZG01000014">
    <property type="protein sequence ID" value="PRY23879.1"/>
    <property type="molecule type" value="Genomic_DNA"/>
</dbReference>
<accession>A0A2T0RRQ3</accession>
<feature type="transmembrane region" description="Helical" evidence="1">
    <location>
        <begin position="176"/>
        <end position="192"/>
    </location>
</feature>
<feature type="transmembrane region" description="Helical" evidence="1">
    <location>
        <begin position="394"/>
        <end position="415"/>
    </location>
</feature>
<name>A0A2T0RRQ3_9ACTN</name>
<feature type="transmembrane region" description="Helical" evidence="1">
    <location>
        <begin position="242"/>
        <end position="261"/>
    </location>
</feature>
<feature type="transmembrane region" description="Helical" evidence="1">
    <location>
        <begin position="314"/>
        <end position="330"/>
    </location>
</feature>
<protein>
    <recommendedName>
        <fullName evidence="4">Glycosyltransferase RgtA/B/C/D-like domain-containing protein</fullName>
    </recommendedName>
</protein>
<proteinExistence type="predicted"/>
<keyword evidence="1" id="KW-1133">Transmembrane helix</keyword>
<dbReference type="Proteomes" id="UP000239209">
    <property type="component" value="Unassembled WGS sequence"/>
</dbReference>
<evidence type="ECO:0000256" key="1">
    <source>
        <dbReference type="SAM" id="Phobius"/>
    </source>
</evidence>
<gene>
    <name evidence="2" type="ORF">CLV70_1149</name>
</gene>
<keyword evidence="3" id="KW-1185">Reference proteome</keyword>
<feature type="transmembrane region" description="Helical" evidence="1">
    <location>
        <begin position="370"/>
        <end position="388"/>
    </location>
</feature>
<feature type="transmembrane region" description="Helical" evidence="1">
    <location>
        <begin position="26"/>
        <end position="46"/>
    </location>
</feature>
<comment type="caution">
    <text evidence="2">The sequence shown here is derived from an EMBL/GenBank/DDBJ whole genome shotgun (WGS) entry which is preliminary data.</text>
</comment>
<keyword evidence="1" id="KW-0812">Transmembrane</keyword>
<feature type="transmembrane region" description="Helical" evidence="1">
    <location>
        <begin position="92"/>
        <end position="113"/>
    </location>
</feature>
<feature type="transmembrane region" description="Helical" evidence="1">
    <location>
        <begin position="204"/>
        <end position="230"/>
    </location>
</feature>
<dbReference type="OrthoDB" id="3837843at2"/>
<feature type="transmembrane region" description="Helical" evidence="1">
    <location>
        <begin position="342"/>
        <end position="358"/>
    </location>
</feature>
<dbReference type="AlphaFoldDB" id="A0A2T0RRQ3"/>
<feature type="transmembrane region" description="Helical" evidence="1">
    <location>
        <begin position="153"/>
        <end position="170"/>
    </location>
</feature>
<organism evidence="2 3">
    <name type="scientific">Pseudosporangium ferrugineum</name>
    <dbReference type="NCBI Taxonomy" id="439699"/>
    <lineage>
        <taxon>Bacteria</taxon>
        <taxon>Bacillati</taxon>
        <taxon>Actinomycetota</taxon>
        <taxon>Actinomycetes</taxon>
        <taxon>Micromonosporales</taxon>
        <taxon>Micromonosporaceae</taxon>
        <taxon>Pseudosporangium</taxon>
    </lineage>
</organism>
<keyword evidence="1" id="KW-0472">Membrane</keyword>
<reference evidence="2 3" key="1">
    <citation type="submission" date="2018-03" db="EMBL/GenBank/DDBJ databases">
        <title>Genomic Encyclopedia of Archaeal and Bacterial Type Strains, Phase II (KMG-II): from individual species to whole genera.</title>
        <authorList>
            <person name="Goeker M."/>
        </authorList>
    </citation>
    <scope>NUCLEOTIDE SEQUENCE [LARGE SCALE GENOMIC DNA]</scope>
    <source>
        <strain evidence="2 3">DSM 45348</strain>
    </source>
</reference>
<evidence type="ECO:0008006" key="4">
    <source>
        <dbReference type="Google" id="ProtNLM"/>
    </source>
</evidence>
<feature type="transmembrane region" description="Helical" evidence="1">
    <location>
        <begin position="119"/>
        <end position="141"/>
    </location>
</feature>
<dbReference type="RefSeq" id="WP_106129297.1">
    <property type="nucleotide sequence ID" value="NZ_PVZG01000014.1"/>
</dbReference>
<sequence>MIETSEAVERAVDAGRPSSWAPVSRAALWVFAGLAILGIVTVLPTVNSWSDASRMATIQSLVDFHTLSIDQSVFHRTGDKVFIDGHFYSDKLAVPSLIGAAVYYPLSAFGVKLGYGWNLAYYVITLLTVKVLWLIGLIAFYRSLTVTPLSDRMRIWLTLALGVGSLYFTWSATFNNHSLAASWVAIGFYFVLRARHGLRKGRSLFAAGLFFALAGGSDVPILAVFGGFFLYVLADKRLRSHAAWYLLPLPLTAIPALLVNYRISGSLVPVQLVTSYFQYPGTPWKPQALTGAGMNQGAFLAEYTYHALIGRRGFLLYNPLLFLALPLLVRELGGSRPFHREARVVCAVTVPIVAYYLLYSNNYSGWSYSIRWFVPLLPLLFFFLYPILASKFVTLKVLFFTVFAAGAAIAVIGLINPWSFMRLSPYPIVANLRTIPEFLEDARHALLGRQ</sequence>
<evidence type="ECO:0000313" key="3">
    <source>
        <dbReference type="Proteomes" id="UP000239209"/>
    </source>
</evidence>
<evidence type="ECO:0000313" key="2">
    <source>
        <dbReference type="EMBL" id="PRY23879.1"/>
    </source>
</evidence>